<dbReference type="GO" id="GO:0046677">
    <property type="term" value="P:response to antibiotic"/>
    <property type="evidence" value="ECO:0007669"/>
    <property type="project" value="UniProtKB-KW"/>
</dbReference>
<evidence type="ECO:0000256" key="12">
    <source>
        <dbReference type="ARBA" id="ARBA00023251"/>
    </source>
</evidence>
<keyword evidence="5" id="KW-1003">Cell membrane</keyword>
<sequence length="188" mass="20763">MGIIQGITEFLPVSSFGHLVIFQQLTGFEPDTGLLLEAMLHLGTTVAVVLAFQKDVRQILLELCRMAYDVVCNAQILIQNKKNGEDQSYHRIVRSSYRKFVVLLLVSTIPTFFLGYAARNLAQMAAYSLLFTGIGLLITGILLFVVDFIPITGKLPGEITYDRAMWIGICQGLSVFPGISRLGITMST</sequence>
<evidence type="ECO:0000256" key="3">
    <source>
        <dbReference type="ARBA" id="ARBA00012374"/>
    </source>
</evidence>
<comment type="subcellular location">
    <subcellularLocation>
        <location evidence="1">Cell membrane</location>
        <topology evidence="1">Multi-pass membrane protein</topology>
    </subcellularLocation>
</comment>
<accession>C0CHP7</accession>
<dbReference type="EMBL" id="ACBZ01000013">
    <property type="protein sequence ID" value="EEG50710.1"/>
    <property type="molecule type" value="Genomic_DNA"/>
</dbReference>
<evidence type="ECO:0000256" key="1">
    <source>
        <dbReference type="ARBA" id="ARBA00004651"/>
    </source>
</evidence>
<dbReference type="Proteomes" id="UP000003100">
    <property type="component" value="Unassembled WGS sequence"/>
</dbReference>
<keyword evidence="7" id="KW-0378">Hydrolase</keyword>
<dbReference type="GO" id="GO:0009252">
    <property type="term" value="P:peptidoglycan biosynthetic process"/>
    <property type="evidence" value="ECO:0007669"/>
    <property type="project" value="UniProtKB-KW"/>
</dbReference>
<evidence type="ECO:0000256" key="14">
    <source>
        <dbReference type="ARBA" id="ARBA00032707"/>
    </source>
</evidence>
<keyword evidence="9" id="KW-0573">Peptidoglycan synthesis</keyword>
<evidence type="ECO:0000256" key="6">
    <source>
        <dbReference type="ARBA" id="ARBA00022692"/>
    </source>
</evidence>
<dbReference type="PANTHER" id="PTHR30622:SF4">
    <property type="entry name" value="UNDECAPRENYL-DIPHOSPHATASE"/>
    <property type="match status" value="1"/>
</dbReference>
<evidence type="ECO:0000256" key="17">
    <source>
        <dbReference type="SAM" id="Phobius"/>
    </source>
</evidence>
<feature type="transmembrane region" description="Helical" evidence="17">
    <location>
        <begin position="100"/>
        <end position="118"/>
    </location>
</feature>
<keyword evidence="10 17" id="KW-1133">Transmembrane helix</keyword>
<dbReference type="PANTHER" id="PTHR30622">
    <property type="entry name" value="UNDECAPRENYL-DIPHOSPHATASE"/>
    <property type="match status" value="1"/>
</dbReference>
<comment type="similarity">
    <text evidence="2">Belongs to the UppP family.</text>
</comment>
<dbReference type="Pfam" id="PF02673">
    <property type="entry name" value="BacA"/>
    <property type="match status" value="1"/>
</dbReference>
<evidence type="ECO:0000256" key="13">
    <source>
        <dbReference type="ARBA" id="ARBA00023316"/>
    </source>
</evidence>
<evidence type="ECO:0000256" key="16">
    <source>
        <dbReference type="ARBA" id="ARBA00047594"/>
    </source>
</evidence>
<feature type="non-terminal residue" evidence="18">
    <location>
        <position position="188"/>
    </location>
</feature>
<gene>
    <name evidence="18" type="ORF">RUMHYD_00361</name>
</gene>
<feature type="transmembrane region" description="Helical" evidence="17">
    <location>
        <begin position="124"/>
        <end position="146"/>
    </location>
</feature>
<protein>
    <recommendedName>
        <fullName evidence="4">Undecaprenyl-diphosphatase</fullName>
        <ecNumber evidence="3">3.6.1.27</ecNumber>
    </recommendedName>
    <alternativeName>
        <fullName evidence="15">Bacitracin resistance protein</fullName>
    </alternativeName>
    <alternativeName>
        <fullName evidence="14">Undecaprenyl pyrophosphate phosphatase</fullName>
    </alternativeName>
</protein>
<evidence type="ECO:0000256" key="2">
    <source>
        <dbReference type="ARBA" id="ARBA00010621"/>
    </source>
</evidence>
<dbReference type="eggNOG" id="COG1968">
    <property type="taxonomic scope" value="Bacteria"/>
</dbReference>
<dbReference type="GO" id="GO:0008360">
    <property type="term" value="P:regulation of cell shape"/>
    <property type="evidence" value="ECO:0007669"/>
    <property type="project" value="UniProtKB-KW"/>
</dbReference>
<reference evidence="18 19" key="1">
    <citation type="submission" date="2009-01" db="EMBL/GenBank/DDBJ databases">
        <authorList>
            <person name="Fulton L."/>
            <person name="Clifton S."/>
            <person name="Fulton B."/>
            <person name="Xu J."/>
            <person name="Minx P."/>
            <person name="Pepin K.H."/>
            <person name="Johnson M."/>
            <person name="Bhonagiri V."/>
            <person name="Nash W.E."/>
            <person name="Mardis E.R."/>
            <person name="Wilson R.K."/>
        </authorList>
    </citation>
    <scope>NUCLEOTIDE SEQUENCE [LARGE SCALE GENOMIC DNA]</scope>
    <source>
        <strain evidence="19">DSM 10507 / JCM 14656 / S5a33</strain>
    </source>
</reference>
<dbReference type="EC" id="3.6.1.27" evidence="3"/>
<keyword evidence="13" id="KW-0961">Cell wall biogenesis/degradation</keyword>
<evidence type="ECO:0000256" key="5">
    <source>
        <dbReference type="ARBA" id="ARBA00022475"/>
    </source>
</evidence>
<dbReference type="HOGENOM" id="CLU_060296_3_1_9"/>
<evidence type="ECO:0000256" key="10">
    <source>
        <dbReference type="ARBA" id="ARBA00022989"/>
    </source>
</evidence>
<comment type="catalytic activity">
    <reaction evidence="16">
        <text>di-trans,octa-cis-undecaprenyl diphosphate + H2O = di-trans,octa-cis-undecaprenyl phosphate + phosphate + H(+)</text>
        <dbReference type="Rhea" id="RHEA:28094"/>
        <dbReference type="ChEBI" id="CHEBI:15377"/>
        <dbReference type="ChEBI" id="CHEBI:15378"/>
        <dbReference type="ChEBI" id="CHEBI:43474"/>
        <dbReference type="ChEBI" id="CHEBI:58405"/>
        <dbReference type="ChEBI" id="CHEBI:60392"/>
        <dbReference type="EC" id="3.6.1.27"/>
    </reaction>
</comment>
<evidence type="ECO:0000256" key="8">
    <source>
        <dbReference type="ARBA" id="ARBA00022960"/>
    </source>
</evidence>
<keyword evidence="6 17" id="KW-0812">Transmembrane</keyword>
<dbReference type="InterPro" id="IPR003824">
    <property type="entry name" value="UppP"/>
</dbReference>
<evidence type="ECO:0000313" key="18">
    <source>
        <dbReference type="EMBL" id="EEG50710.1"/>
    </source>
</evidence>
<evidence type="ECO:0000256" key="11">
    <source>
        <dbReference type="ARBA" id="ARBA00023136"/>
    </source>
</evidence>
<keyword evidence="19" id="KW-1185">Reference proteome</keyword>
<dbReference type="GO" id="GO:0071555">
    <property type="term" value="P:cell wall organization"/>
    <property type="evidence" value="ECO:0007669"/>
    <property type="project" value="UniProtKB-KW"/>
</dbReference>
<evidence type="ECO:0000256" key="9">
    <source>
        <dbReference type="ARBA" id="ARBA00022984"/>
    </source>
</evidence>
<evidence type="ECO:0000256" key="4">
    <source>
        <dbReference type="ARBA" id="ARBA00021581"/>
    </source>
</evidence>
<name>C0CHP7_BLAHS</name>
<evidence type="ECO:0000256" key="15">
    <source>
        <dbReference type="ARBA" id="ARBA00032932"/>
    </source>
</evidence>
<keyword evidence="12" id="KW-0046">Antibiotic resistance</keyword>
<evidence type="ECO:0000313" key="19">
    <source>
        <dbReference type="Proteomes" id="UP000003100"/>
    </source>
</evidence>
<dbReference type="GO" id="GO:0005886">
    <property type="term" value="C:plasma membrane"/>
    <property type="evidence" value="ECO:0007669"/>
    <property type="project" value="UniProtKB-SubCell"/>
</dbReference>
<organism evidence="18 19">
    <name type="scientific">Blautia hydrogenotrophica (strain DSM 10507 / JCM 14656 / S5a33)</name>
    <name type="common">Ruminococcus hydrogenotrophicus</name>
    <dbReference type="NCBI Taxonomy" id="476272"/>
    <lineage>
        <taxon>Bacteria</taxon>
        <taxon>Bacillati</taxon>
        <taxon>Bacillota</taxon>
        <taxon>Clostridia</taxon>
        <taxon>Lachnospirales</taxon>
        <taxon>Lachnospiraceae</taxon>
        <taxon>Blautia</taxon>
    </lineage>
</organism>
<dbReference type="PATRIC" id="fig|476272.21.peg.3369"/>
<comment type="caution">
    <text evidence="18">The sequence shown here is derived from an EMBL/GenBank/DDBJ whole genome shotgun (WGS) entry which is preliminary data.</text>
</comment>
<dbReference type="AlphaFoldDB" id="C0CHP7"/>
<evidence type="ECO:0000256" key="7">
    <source>
        <dbReference type="ARBA" id="ARBA00022801"/>
    </source>
</evidence>
<reference evidence="18 19" key="2">
    <citation type="submission" date="2009-02" db="EMBL/GenBank/DDBJ databases">
        <title>Draft genome sequence of Blautia hydrogenotrophica DSM 10507 (Ruminococcus hydrogenotrophicus DSM 10507).</title>
        <authorList>
            <person name="Sudarsanam P."/>
            <person name="Ley R."/>
            <person name="Guruge J."/>
            <person name="Turnbaugh P.J."/>
            <person name="Mahowald M."/>
            <person name="Liep D."/>
            <person name="Gordon J."/>
        </authorList>
    </citation>
    <scope>NUCLEOTIDE SEQUENCE [LARGE SCALE GENOMIC DNA]</scope>
    <source>
        <strain evidence="19">DSM 10507 / JCM 14656 / S5a33</strain>
    </source>
</reference>
<keyword evidence="8" id="KW-0133">Cell shape</keyword>
<proteinExistence type="inferred from homology"/>
<dbReference type="GO" id="GO:0050380">
    <property type="term" value="F:undecaprenyl-diphosphatase activity"/>
    <property type="evidence" value="ECO:0007669"/>
    <property type="project" value="UniProtKB-EC"/>
</dbReference>
<keyword evidence="11 17" id="KW-0472">Membrane</keyword>